<dbReference type="AlphaFoldDB" id="A0A3D8SN42"/>
<feature type="chain" id="PRO_5017774795" evidence="1">
    <location>
        <begin position="23"/>
        <end position="182"/>
    </location>
</feature>
<dbReference type="EMBL" id="PDLN01000004">
    <property type="protein sequence ID" value="RDW87753.1"/>
    <property type="molecule type" value="Genomic_DNA"/>
</dbReference>
<protein>
    <submittedName>
        <fullName evidence="2">Uncharacterized protein</fullName>
    </submittedName>
</protein>
<dbReference type="Proteomes" id="UP000256328">
    <property type="component" value="Unassembled WGS sequence"/>
</dbReference>
<gene>
    <name evidence="2" type="ORF">BP5796_03447</name>
</gene>
<comment type="caution">
    <text evidence="2">The sequence shown here is derived from an EMBL/GenBank/DDBJ whole genome shotgun (WGS) entry which is preliminary data.</text>
</comment>
<keyword evidence="3" id="KW-1185">Reference proteome</keyword>
<evidence type="ECO:0000313" key="3">
    <source>
        <dbReference type="Proteomes" id="UP000256328"/>
    </source>
</evidence>
<dbReference type="OrthoDB" id="5230873at2759"/>
<evidence type="ECO:0000256" key="1">
    <source>
        <dbReference type="SAM" id="SignalP"/>
    </source>
</evidence>
<reference evidence="2 3" key="1">
    <citation type="journal article" date="2018" name="IMA Fungus">
        <title>IMA Genome-F 9: Draft genome sequence of Annulohypoxylon stygium, Aspergillus mulundensis, Berkeleyomyces basicola (syn. Thielaviopsis basicola), Ceratocystis smalleyi, two Cercospora beticola strains, Coleophoma cylindrospora, Fusarium fracticaudum, Phialophora cf. hyalina, and Morchella septimelata.</title>
        <authorList>
            <person name="Wingfield B.D."/>
            <person name="Bills G.F."/>
            <person name="Dong Y."/>
            <person name="Huang W."/>
            <person name="Nel W.J."/>
            <person name="Swalarsk-Parry B.S."/>
            <person name="Vaghefi N."/>
            <person name="Wilken P.M."/>
            <person name="An Z."/>
            <person name="de Beer Z.W."/>
            <person name="De Vos L."/>
            <person name="Chen L."/>
            <person name="Duong T.A."/>
            <person name="Gao Y."/>
            <person name="Hammerbacher A."/>
            <person name="Kikkert J.R."/>
            <person name="Li Y."/>
            <person name="Li H."/>
            <person name="Li K."/>
            <person name="Li Q."/>
            <person name="Liu X."/>
            <person name="Ma X."/>
            <person name="Naidoo K."/>
            <person name="Pethybridge S.J."/>
            <person name="Sun J."/>
            <person name="Steenkamp E.T."/>
            <person name="van der Nest M.A."/>
            <person name="van Wyk S."/>
            <person name="Wingfield M.J."/>
            <person name="Xiong C."/>
            <person name="Yue Q."/>
            <person name="Zhang X."/>
        </authorList>
    </citation>
    <scope>NUCLEOTIDE SEQUENCE [LARGE SCALE GENOMIC DNA]</scope>
    <source>
        <strain evidence="2 3">BP5796</strain>
    </source>
</reference>
<proteinExistence type="predicted"/>
<sequence>MKYTYFCAVVAKALFCAGLTTAAALQQRASTSFKLFAYGGDGTIDGLPVFYSDGLAYAGLKTPSGSSVNTNITVAQTASSLTIASGNNSTPLNGTSLLYIDVSSAAYSPVGFTATDAVPTKMTTGFIFYGSWAMWEDSAGKITSLFYATPTAQEGLYLLKWNQGVVDDGKSISISLKKRSVE</sequence>
<organism evidence="2 3">
    <name type="scientific">Coleophoma crateriformis</name>
    <dbReference type="NCBI Taxonomy" id="565419"/>
    <lineage>
        <taxon>Eukaryota</taxon>
        <taxon>Fungi</taxon>
        <taxon>Dikarya</taxon>
        <taxon>Ascomycota</taxon>
        <taxon>Pezizomycotina</taxon>
        <taxon>Leotiomycetes</taxon>
        <taxon>Helotiales</taxon>
        <taxon>Dermateaceae</taxon>
        <taxon>Coleophoma</taxon>
    </lineage>
</organism>
<feature type="signal peptide" evidence="1">
    <location>
        <begin position="1"/>
        <end position="22"/>
    </location>
</feature>
<keyword evidence="1" id="KW-0732">Signal</keyword>
<accession>A0A3D8SN42</accession>
<name>A0A3D8SN42_9HELO</name>
<evidence type="ECO:0000313" key="2">
    <source>
        <dbReference type="EMBL" id="RDW87753.1"/>
    </source>
</evidence>